<protein>
    <submittedName>
        <fullName evidence="1">Uncharacterized protein</fullName>
    </submittedName>
</protein>
<organism evidence="1 2">
    <name type="scientific">Hibiscus sabdariffa</name>
    <name type="common">roselle</name>
    <dbReference type="NCBI Taxonomy" id="183260"/>
    <lineage>
        <taxon>Eukaryota</taxon>
        <taxon>Viridiplantae</taxon>
        <taxon>Streptophyta</taxon>
        <taxon>Embryophyta</taxon>
        <taxon>Tracheophyta</taxon>
        <taxon>Spermatophyta</taxon>
        <taxon>Magnoliopsida</taxon>
        <taxon>eudicotyledons</taxon>
        <taxon>Gunneridae</taxon>
        <taxon>Pentapetalae</taxon>
        <taxon>rosids</taxon>
        <taxon>malvids</taxon>
        <taxon>Malvales</taxon>
        <taxon>Malvaceae</taxon>
        <taxon>Malvoideae</taxon>
        <taxon>Hibiscus</taxon>
    </lineage>
</organism>
<proteinExistence type="predicted"/>
<dbReference type="Proteomes" id="UP001472677">
    <property type="component" value="Unassembled WGS sequence"/>
</dbReference>
<keyword evidence="2" id="KW-1185">Reference proteome</keyword>
<accession>A0ABR2A7F7</accession>
<name>A0ABR2A7F7_9ROSI</name>
<gene>
    <name evidence="1" type="ORF">V6N12_033823</name>
</gene>
<dbReference type="EMBL" id="JBBPBM010000966">
    <property type="protein sequence ID" value="KAK8488903.1"/>
    <property type="molecule type" value="Genomic_DNA"/>
</dbReference>
<reference evidence="1 2" key="1">
    <citation type="journal article" date="2024" name="G3 (Bethesda)">
        <title>Genome assembly of Hibiscus sabdariffa L. provides insights into metabolisms of medicinal natural products.</title>
        <authorList>
            <person name="Kim T."/>
        </authorList>
    </citation>
    <scope>NUCLEOTIDE SEQUENCE [LARGE SCALE GENOMIC DNA]</scope>
    <source>
        <strain evidence="1">TK-2024</strain>
        <tissue evidence="1">Old leaves</tissue>
    </source>
</reference>
<sequence>MEAKMMRKYICLAIIVLLVFCNFSTAMSKGTNSSSSIIGDDDHLEFLMDSHSSRFLQSDGHPVKKTLDASKAIADCERGLPYGGCTPNLNNNKRIGEHCVYQGRNRNC</sequence>
<evidence type="ECO:0000313" key="2">
    <source>
        <dbReference type="Proteomes" id="UP001472677"/>
    </source>
</evidence>
<evidence type="ECO:0000313" key="1">
    <source>
        <dbReference type="EMBL" id="KAK8488903.1"/>
    </source>
</evidence>
<comment type="caution">
    <text evidence="1">The sequence shown here is derived from an EMBL/GenBank/DDBJ whole genome shotgun (WGS) entry which is preliminary data.</text>
</comment>